<evidence type="ECO:0000256" key="5">
    <source>
        <dbReference type="ARBA" id="ARBA00023136"/>
    </source>
</evidence>
<protein>
    <submittedName>
        <fullName evidence="13">Methyl-accepting chemotaxis protein</fullName>
    </submittedName>
</protein>
<comment type="subcellular location">
    <subcellularLocation>
        <location evidence="1">Cell membrane</location>
        <topology evidence="1">Multi-pass membrane protein</topology>
    </subcellularLocation>
</comment>
<dbReference type="PRINTS" id="PR00260">
    <property type="entry name" value="CHEMTRNSDUCR"/>
</dbReference>
<keyword evidence="4 10" id="KW-1133">Transmembrane helix</keyword>
<gene>
    <name evidence="13" type="ORF">psyc5s11_13840</name>
</gene>
<dbReference type="Pfam" id="PF00672">
    <property type="entry name" value="HAMP"/>
    <property type="match status" value="1"/>
</dbReference>
<dbReference type="SMART" id="SM00283">
    <property type="entry name" value="MA"/>
    <property type="match status" value="1"/>
</dbReference>
<dbReference type="InterPro" id="IPR004089">
    <property type="entry name" value="MCPsignal_dom"/>
</dbReference>
<dbReference type="InterPro" id="IPR033480">
    <property type="entry name" value="sCache_2"/>
</dbReference>
<dbReference type="PROSITE" id="PS50885">
    <property type="entry name" value="HAMP"/>
    <property type="match status" value="1"/>
</dbReference>
<dbReference type="Proteomes" id="UP000824633">
    <property type="component" value="Chromosome"/>
</dbReference>
<evidence type="ECO:0000256" key="4">
    <source>
        <dbReference type="ARBA" id="ARBA00022989"/>
    </source>
</evidence>
<feature type="coiled-coil region" evidence="9">
    <location>
        <begin position="319"/>
        <end position="349"/>
    </location>
</feature>
<evidence type="ECO:0000256" key="6">
    <source>
        <dbReference type="ARBA" id="ARBA00023224"/>
    </source>
</evidence>
<feature type="domain" description="HAMP" evidence="12">
    <location>
        <begin position="229"/>
        <end position="281"/>
    </location>
</feature>
<proteinExistence type="inferred from homology"/>
<dbReference type="InterPro" id="IPR003660">
    <property type="entry name" value="HAMP_dom"/>
</dbReference>
<evidence type="ECO:0000256" key="7">
    <source>
        <dbReference type="ARBA" id="ARBA00029447"/>
    </source>
</evidence>
<evidence type="ECO:0000256" key="2">
    <source>
        <dbReference type="ARBA" id="ARBA00022475"/>
    </source>
</evidence>
<evidence type="ECO:0000313" key="14">
    <source>
        <dbReference type="Proteomes" id="UP000824633"/>
    </source>
</evidence>
<dbReference type="InterPro" id="IPR004090">
    <property type="entry name" value="Chemotax_Me-accpt_rcpt"/>
</dbReference>
<dbReference type="EMBL" id="AP024849">
    <property type="protein sequence ID" value="BCZ45317.1"/>
    <property type="molecule type" value="Genomic_DNA"/>
</dbReference>
<dbReference type="PROSITE" id="PS50111">
    <property type="entry name" value="CHEMOTAXIS_TRANSDUC_2"/>
    <property type="match status" value="1"/>
</dbReference>
<dbReference type="PANTHER" id="PTHR32089:SF119">
    <property type="entry name" value="METHYL-ACCEPTING CHEMOTAXIS PROTEIN CTPL"/>
    <property type="match status" value="1"/>
</dbReference>
<evidence type="ECO:0000256" key="10">
    <source>
        <dbReference type="SAM" id="Phobius"/>
    </source>
</evidence>
<dbReference type="PANTHER" id="PTHR32089">
    <property type="entry name" value="METHYL-ACCEPTING CHEMOTAXIS PROTEIN MCPB"/>
    <property type="match status" value="1"/>
</dbReference>
<evidence type="ECO:0000256" key="8">
    <source>
        <dbReference type="PROSITE-ProRule" id="PRU00284"/>
    </source>
</evidence>
<dbReference type="SMART" id="SM00304">
    <property type="entry name" value="HAMP"/>
    <property type="match status" value="1"/>
</dbReference>
<keyword evidence="5 10" id="KW-0472">Membrane</keyword>
<keyword evidence="2" id="KW-1003">Cell membrane</keyword>
<organism evidence="13 14">
    <name type="scientific">Clostridium gelidum</name>
    <dbReference type="NCBI Taxonomy" id="704125"/>
    <lineage>
        <taxon>Bacteria</taxon>
        <taxon>Bacillati</taxon>
        <taxon>Bacillota</taxon>
        <taxon>Clostridia</taxon>
        <taxon>Eubacteriales</taxon>
        <taxon>Clostridiaceae</taxon>
        <taxon>Clostridium</taxon>
    </lineage>
</organism>
<keyword evidence="9" id="KW-0175">Coiled coil</keyword>
<evidence type="ECO:0000259" key="11">
    <source>
        <dbReference type="PROSITE" id="PS50111"/>
    </source>
</evidence>
<evidence type="ECO:0000313" key="13">
    <source>
        <dbReference type="EMBL" id="BCZ45317.1"/>
    </source>
</evidence>
<keyword evidence="6 8" id="KW-0807">Transducer</keyword>
<keyword evidence="14" id="KW-1185">Reference proteome</keyword>
<evidence type="ECO:0000256" key="3">
    <source>
        <dbReference type="ARBA" id="ARBA00022692"/>
    </source>
</evidence>
<reference evidence="14" key="1">
    <citation type="submission" date="2021-07" db="EMBL/GenBank/DDBJ databases">
        <title>Complete genome sequencing of a Clostridium isolate.</title>
        <authorList>
            <person name="Ueki A."/>
            <person name="Tonouchi A."/>
        </authorList>
    </citation>
    <scope>NUCLEOTIDE SEQUENCE [LARGE SCALE GENOMIC DNA]</scope>
    <source>
        <strain evidence="14">C5S11</strain>
    </source>
</reference>
<accession>A0ABM7T097</accession>
<comment type="similarity">
    <text evidence="7">Belongs to the methyl-accepting chemotaxis (MCP) protein family.</text>
</comment>
<dbReference type="CDD" id="cd06225">
    <property type="entry name" value="HAMP"/>
    <property type="match status" value="1"/>
</dbReference>
<dbReference type="Gene3D" id="3.30.450.20">
    <property type="entry name" value="PAS domain"/>
    <property type="match status" value="1"/>
</dbReference>
<keyword evidence="3 10" id="KW-0812">Transmembrane</keyword>
<feature type="domain" description="Methyl-accepting transducer" evidence="11">
    <location>
        <begin position="293"/>
        <end position="537"/>
    </location>
</feature>
<dbReference type="Pfam" id="PF17200">
    <property type="entry name" value="sCache_2"/>
    <property type="match status" value="1"/>
</dbReference>
<evidence type="ECO:0000256" key="1">
    <source>
        <dbReference type="ARBA" id="ARBA00004651"/>
    </source>
</evidence>
<dbReference type="Gene3D" id="1.10.287.950">
    <property type="entry name" value="Methyl-accepting chemotaxis protein"/>
    <property type="match status" value="1"/>
</dbReference>
<dbReference type="RefSeq" id="WP_224036923.1">
    <property type="nucleotide sequence ID" value="NZ_AP024849.1"/>
</dbReference>
<dbReference type="SUPFAM" id="SSF58104">
    <property type="entry name" value="Methyl-accepting chemotaxis protein (MCP) signaling domain"/>
    <property type="match status" value="1"/>
</dbReference>
<evidence type="ECO:0000256" key="9">
    <source>
        <dbReference type="SAM" id="Coils"/>
    </source>
</evidence>
<feature type="transmembrane region" description="Helical" evidence="10">
    <location>
        <begin position="7"/>
        <end position="28"/>
    </location>
</feature>
<name>A0ABM7T097_9CLOT</name>
<dbReference type="Pfam" id="PF00015">
    <property type="entry name" value="MCPsignal"/>
    <property type="match status" value="1"/>
</dbReference>
<dbReference type="SMART" id="SM01049">
    <property type="entry name" value="Cache_2"/>
    <property type="match status" value="1"/>
</dbReference>
<sequence>MKKLKSTIILMNVLIVGVATLLLSIISITELRKSNLQSINQYETTLRQGYDDNIKNQVNNVIGLLNGIYNMQVEGKLTEEEAKKQARAIIKNLKYDENGYFWIDNVDSKLAEGSQASKADTKTISETMGDATNFKANIISIVIKDGSGFTNFEFPKPNGEVAPKRAYSVLFKPFDWIVNTGNYVDNIDSEVATKTAELNGNLVKTIITLISSLVVLITLSIIIAVKVSLNVTKPLTKIKELAERLAKYNFSENINITSKNEFGQTAKSLNEAQNNVKNLIKNISGQTMELTASTEELSAVTQEVTNRVVSINSSTKEIVNNMNESMESAKQVNESMKEINASISELSRKSTDGSGISTSFKDKSLKLKTETNTALKSTQNIYKEREKEILSAIKEGTIVKEIFTMVDAISSIAEETNLLALNAAIEAARAGEQGRGFAVVSEEVKKLAMQSATSATSIQSTVSKVQNAFRKLSDNSNEVLNFVNTDVIKQFSEFISSGEYYYDNAEEISKISENIAAMSEQLTASVQEINAMVDTMASNSEKSTQNSTEILDGITETTASMQEIAATAENQAMLTQKLNELIAGFKI</sequence>
<evidence type="ECO:0000259" key="12">
    <source>
        <dbReference type="PROSITE" id="PS50885"/>
    </source>
</evidence>